<evidence type="ECO:0000256" key="4">
    <source>
        <dbReference type="ARBA" id="ARBA00022989"/>
    </source>
</evidence>
<dbReference type="GO" id="GO:0016020">
    <property type="term" value="C:membrane"/>
    <property type="evidence" value="ECO:0007669"/>
    <property type="project" value="UniProtKB-SubCell"/>
</dbReference>
<dbReference type="PANTHER" id="PTHR43385">
    <property type="entry name" value="RIBOFLAVIN TRANSPORTER RIBJ"/>
    <property type="match status" value="1"/>
</dbReference>
<dbReference type="Pfam" id="PF07690">
    <property type="entry name" value="MFS_1"/>
    <property type="match status" value="1"/>
</dbReference>
<feature type="transmembrane region" description="Helical" evidence="7">
    <location>
        <begin position="313"/>
        <end position="338"/>
    </location>
</feature>
<feature type="region of interest" description="Disordered" evidence="6">
    <location>
        <begin position="151"/>
        <end position="211"/>
    </location>
</feature>
<dbReference type="Proteomes" id="UP000762676">
    <property type="component" value="Unassembled WGS sequence"/>
</dbReference>
<gene>
    <name evidence="8" type="ORF">ElyMa_001831800</name>
</gene>
<proteinExistence type="predicted"/>
<feature type="transmembrane region" description="Helical" evidence="7">
    <location>
        <begin position="350"/>
        <end position="372"/>
    </location>
</feature>
<keyword evidence="3 7" id="KW-0812">Transmembrane</keyword>
<dbReference type="InterPro" id="IPR036259">
    <property type="entry name" value="MFS_trans_sf"/>
</dbReference>
<dbReference type="EMBL" id="BMAT01003692">
    <property type="protein sequence ID" value="GFR60809.1"/>
    <property type="molecule type" value="Genomic_DNA"/>
</dbReference>
<dbReference type="GO" id="GO:0022857">
    <property type="term" value="F:transmembrane transporter activity"/>
    <property type="evidence" value="ECO:0007669"/>
    <property type="project" value="InterPro"/>
</dbReference>
<keyword evidence="2" id="KW-0813">Transport</keyword>
<feature type="transmembrane region" description="Helical" evidence="7">
    <location>
        <begin position="289"/>
        <end position="307"/>
    </location>
</feature>
<keyword evidence="5 7" id="KW-0472">Membrane</keyword>
<dbReference type="InterPro" id="IPR011701">
    <property type="entry name" value="MFS"/>
</dbReference>
<comment type="subcellular location">
    <subcellularLocation>
        <location evidence="1">Membrane</location>
        <topology evidence="1">Multi-pass membrane protein</topology>
    </subcellularLocation>
</comment>
<evidence type="ECO:0000256" key="6">
    <source>
        <dbReference type="SAM" id="MobiDB-lite"/>
    </source>
</evidence>
<dbReference type="PANTHER" id="PTHR43385:SF1">
    <property type="entry name" value="RIBOFLAVIN TRANSPORTER RIBJ"/>
    <property type="match status" value="1"/>
</dbReference>
<feature type="compositionally biased region" description="Polar residues" evidence="6">
    <location>
        <begin position="159"/>
        <end position="171"/>
    </location>
</feature>
<feature type="transmembrane region" description="Helical" evidence="7">
    <location>
        <begin position="255"/>
        <end position="277"/>
    </location>
</feature>
<dbReference type="SUPFAM" id="SSF103473">
    <property type="entry name" value="MFS general substrate transporter"/>
    <property type="match status" value="1"/>
</dbReference>
<dbReference type="InterPro" id="IPR052983">
    <property type="entry name" value="MFS_Riboflavin_Transporter"/>
</dbReference>
<evidence type="ECO:0000256" key="7">
    <source>
        <dbReference type="SAM" id="Phobius"/>
    </source>
</evidence>
<comment type="caution">
    <text evidence="8">The sequence shown here is derived from an EMBL/GenBank/DDBJ whole genome shotgun (WGS) entry which is preliminary data.</text>
</comment>
<dbReference type="AlphaFoldDB" id="A0AAV4EJ23"/>
<evidence type="ECO:0000256" key="3">
    <source>
        <dbReference type="ARBA" id="ARBA00022692"/>
    </source>
</evidence>
<feature type="transmembrane region" description="Helical" evidence="7">
    <location>
        <begin position="81"/>
        <end position="104"/>
    </location>
</feature>
<evidence type="ECO:0000313" key="8">
    <source>
        <dbReference type="EMBL" id="GFR60809.1"/>
    </source>
</evidence>
<evidence type="ECO:0000256" key="1">
    <source>
        <dbReference type="ARBA" id="ARBA00004141"/>
    </source>
</evidence>
<keyword evidence="4 7" id="KW-1133">Transmembrane helix</keyword>
<reference evidence="8 9" key="1">
    <citation type="journal article" date="2021" name="Elife">
        <title>Chloroplast acquisition without the gene transfer in kleptoplastic sea slugs, Plakobranchus ocellatus.</title>
        <authorList>
            <person name="Maeda T."/>
            <person name="Takahashi S."/>
            <person name="Yoshida T."/>
            <person name="Shimamura S."/>
            <person name="Takaki Y."/>
            <person name="Nagai Y."/>
            <person name="Toyoda A."/>
            <person name="Suzuki Y."/>
            <person name="Arimoto A."/>
            <person name="Ishii H."/>
            <person name="Satoh N."/>
            <person name="Nishiyama T."/>
            <person name="Hasebe M."/>
            <person name="Maruyama T."/>
            <person name="Minagawa J."/>
            <person name="Obokata J."/>
            <person name="Shigenobu S."/>
        </authorList>
    </citation>
    <scope>NUCLEOTIDE SEQUENCE [LARGE SCALE GENOMIC DNA]</scope>
</reference>
<protein>
    <submittedName>
        <fullName evidence="8">Oxalate:formate antiporter</fullName>
    </submittedName>
</protein>
<sequence length="408" mass="44966">MYGILMGPCVGMSHGVVVNLISGWVPEWAAIVMATATSFPTFLSIVQNQIITAFVNPDNLKVNAQVGPETFFSQPELLARVPGAVIIIGVMTFGCQLIGYILIFNPPRSPNQDKTKSHKSNTNLEMNVRRENDDVEAKTLSRGYDNEAFDHNGKVYGATDTSVGPSDLNNSEVEKCNNSHHENEANGDVKSNGHVREGTKNETEKNTPVSYTPTEVLKSPAYYAIIMFGIAMEFGILLKANFYKEFGQLYIHNDRFLTLVGTLIPVTSICSRIVLGTLVDKGHFTLKDVVVISLSINSILCFFWYIVPQVNAILYLLLVLGLALAQCLFWVVVPCAALRLFGPDHITINFGLVQVCVFLSSFIMPIVVPPIIKGLGWSWLFALCGIFSLVVLLQVVLTSFDTQKPKQN</sequence>
<evidence type="ECO:0000313" key="9">
    <source>
        <dbReference type="Proteomes" id="UP000762676"/>
    </source>
</evidence>
<organism evidence="8 9">
    <name type="scientific">Elysia marginata</name>
    <dbReference type="NCBI Taxonomy" id="1093978"/>
    <lineage>
        <taxon>Eukaryota</taxon>
        <taxon>Metazoa</taxon>
        <taxon>Spiralia</taxon>
        <taxon>Lophotrochozoa</taxon>
        <taxon>Mollusca</taxon>
        <taxon>Gastropoda</taxon>
        <taxon>Heterobranchia</taxon>
        <taxon>Euthyneura</taxon>
        <taxon>Panpulmonata</taxon>
        <taxon>Sacoglossa</taxon>
        <taxon>Placobranchoidea</taxon>
        <taxon>Plakobranchidae</taxon>
        <taxon>Elysia</taxon>
    </lineage>
</organism>
<evidence type="ECO:0000256" key="5">
    <source>
        <dbReference type="ARBA" id="ARBA00023136"/>
    </source>
</evidence>
<evidence type="ECO:0000256" key="2">
    <source>
        <dbReference type="ARBA" id="ARBA00022448"/>
    </source>
</evidence>
<name>A0AAV4EJ23_9GAST</name>
<dbReference type="Gene3D" id="1.20.1250.20">
    <property type="entry name" value="MFS general substrate transporter like domains"/>
    <property type="match status" value="1"/>
</dbReference>
<accession>A0AAV4EJ23</accession>
<feature type="transmembrane region" description="Helical" evidence="7">
    <location>
        <begin position="221"/>
        <end position="243"/>
    </location>
</feature>
<feature type="transmembrane region" description="Helical" evidence="7">
    <location>
        <begin position="378"/>
        <end position="400"/>
    </location>
</feature>
<feature type="compositionally biased region" description="Basic and acidic residues" evidence="6">
    <location>
        <begin position="172"/>
        <end position="184"/>
    </location>
</feature>
<keyword evidence="9" id="KW-1185">Reference proteome</keyword>
<feature type="compositionally biased region" description="Basic and acidic residues" evidence="6">
    <location>
        <begin position="194"/>
        <end position="205"/>
    </location>
</feature>